<gene>
    <name evidence="1" type="ORF">HD596_008711</name>
</gene>
<dbReference type="EMBL" id="JACHMB010000001">
    <property type="protein sequence ID" value="MBB5781955.1"/>
    <property type="molecule type" value="Genomic_DNA"/>
</dbReference>
<dbReference type="AlphaFoldDB" id="A0A7W9GDS9"/>
<protein>
    <submittedName>
        <fullName evidence="1">Uncharacterized protein</fullName>
    </submittedName>
</protein>
<sequence>MMISRSQQQAAARATHAQRVVQRLAAHFDDLADPATAEVVATSIAAYLAGPAAGLPSTPSRALA</sequence>
<evidence type="ECO:0000313" key="1">
    <source>
        <dbReference type="EMBL" id="MBB5781955.1"/>
    </source>
</evidence>
<keyword evidence="2" id="KW-1185">Reference proteome</keyword>
<reference evidence="1 2" key="1">
    <citation type="submission" date="2020-08" db="EMBL/GenBank/DDBJ databases">
        <title>Sequencing the genomes of 1000 actinobacteria strains.</title>
        <authorList>
            <person name="Klenk H.-P."/>
        </authorList>
    </citation>
    <scope>NUCLEOTIDE SEQUENCE [LARGE SCALE GENOMIC DNA]</scope>
    <source>
        <strain evidence="1 2">DSM 45507</strain>
    </source>
</reference>
<organism evidence="1 2">
    <name type="scientific">Nonomuraea jabiensis</name>
    <dbReference type="NCBI Taxonomy" id="882448"/>
    <lineage>
        <taxon>Bacteria</taxon>
        <taxon>Bacillati</taxon>
        <taxon>Actinomycetota</taxon>
        <taxon>Actinomycetes</taxon>
        <taxon>Streptosporangiales</taxon>
        <taxon>Streptosporangiaceae</taxon>
        <taxon>Nonomuraea</taxon>
    </lineage>
</organism>
<name>A0A7W9GDS9_9ACTN</name>
<accession>A0A7W9GDS9</accession>
<proteinExistence type="predicted"/>
<dbReference type="Proteomes" id="UP000579153">
    <property type="component" value="Unassembled WGS sequence"/>
</dbReference>
<dbReference type="RefSeq" id="WP_221519807.1">
    <property type="nucleotide sequence ID" value="NZ_JACHMB010000001.1"/>
</dbReference>
<evidence type="ECO:0000313" key="2">
    <source>
        <dbReference type="Proteomes" id="UP000579153"/>
    </source>
</evidence>
<comment type="caution">
    <text evidence="1">The sequence shown here is derived from an EMBL/GenBank/DDBJ whole genome shotgun (WGS) entry which is preliminary data.</text>
</comment>